<feature type="chain" id="PRO_5038589564" evidence="5">
    <location>
        <begin position="23"/>
        <end position="621"/>
    </location>
</feature>
<proteinExistence type="inferred from homology"/>
<dbReference type="EMBL" id="QKYN01000197">
    <property type="protein sequence ID" value="RAG80791.1"/>
    <property type="molecule type" value="Genomic_DNA"/>
</dbReference>
<dbReference type="Pfam" id="PF00652">
    <property type="entry name" value="Ricin_B_lectin"/>
    <property type="match status" value="1"/>
</dbReference>
<dbReference type="GO" id="GO:0006680">
    <property type="term" value="P:glucosylceramide catabolic process"/>
    <property type="evidence" value="ECO:0007669"/>
    <property type="project" value="TreeGrafter"/>
</dbReference>
<dbReference type="PROSITE" id="PS50231">
    <property type="entry name" value="RICIN_B_LECTIN"/>
    <property type="match status" value="1"/>
</dbReference>
<name>A0A2X0IBN5_9ACTN</name>
<dbReference type="CDD" id="cd23451">
    <property type="entry name" value="beta-trefoil_Ricin_laminarinase"/>
    <property type="match status" value="1"/>
</dbReference>
<evidence type="ECO:0000256" key="5">
    <source>
        <dbReference type="SAM" id="SignalP"/>
    </source>
</evidence>
<evidence type="ECO:0000313" key="8">
    <source>
        <dbReference type="Proteomes" id="UP000248889"/>
    </source>
</evidence>
<sequence>MRSRRLPTLLAGVLTASGLLLASPVATPSAQAAGPTVNIWLTTTSDSGGRAVTRGLQQQTPISFSSGSGSSAATVSVDENTKYQQFTGAGASFTDTAAWLMNSSGALSQATRNAVMTNLFDPNNGIGLDFLRNPMGASDLARYNYTYDDMPSGQTDPSLANFSISHDLADVLPLTKQAEQLNPNLKVMGTPWTAPPWMKDSGAYSQGWLQSQFYSAYAQYFVKYIQAYQAQGVHIDYVSPQNEPTCCSGYPSMQWNASGLDYFTGTDLLPAFHAAGLSTKVLALDWNWDSYDNYAAQTVNDATVRNDSLFGGIAWHGYSGNPTEQTTVHNQYPTLDAFDTEHSGGTWIASQQQEDMQNIVDYTRNWGKSVVKWSLAVDQNMGPHNGGCGTCTGLITVHNGDARSGQVDYNIEYYDLGQLTKFVKPGAYRIDSTASTAVPNVAWLNPDGSKAVVAYNTTGGNEPFTVNWGGQHFTYTLPAQTSATFTWSGTAPTTATGQISGYGGKCVDVAGANSANGTAVQLYDCNGTSAQQWTVAADGSLQALGKCMDVTSGGTANGTQIQLYDCNGTGSQQWQAQANGSLVNPQSGRCLDATGPSSANGTRLQIWDCTGAANQQWTLPS</sequence>
<evidence type="ECO:0000256" key="2">
    <source>
        <dbReference type="ARBA" id="ARBA00022729"/>
    </source>
</evidence>
<dbReference type="SMART" id="SM00458">
    <property type="entry name" value="RICIN"/>
    <property type="match status" value="1"/>
</dbReference>
<dbReference type="PANTHER" id="PTHR11069">
    <property type="entry name" value="GLUCOSYLCERAMIDASE"/>
    <property type="match status" value="1"/>
</dbReference>
<dbReference type="Pfam" id="PF02055">
    <property type="entry name" value="Glyco_hydro_30"/>
    <property type="match status" value="1"/>
</dbReference>
<protein>
    <submittedName>
        <fullName evidence="7">Glucosylceramidase</fullName>
    </submittedName>
</protein>
<keyword evidence="2 5" id="KW-0732">Signal</keyword>
<dbReference type="GO" id="GO:0004348">
    <property type="term" value="F:glucosylceramidase activity"/>
    <property type="evidence" value="ECO:0007669"/>
    <property type="project" value="InterPro"/>
</dbReference>
<gene>
    <name evidence="7" type="ORF">DN069_36165</name>
</gene>
<reference evidence="7 8" key="1">
    <citation type="submission" date="2018-06" db="EMBL/GenBank/DDBJ databases">
        <title>Streptacidiphilus pinicola sp. nov., isolated from pine grove soil.</title>
        <authorList>
            <person name="Roh S.G."/>
            <person name="Park S."/>
            <person name="Kim M.-K."/>
            <person name="Yun B.-R."/>
            <person name="Park J."/>
            <person name="Kim M.J."/>
            <person name="Kim Y.S."/>
            <person name="Kim S.B."/>
        </authorList>
    </citation>
    <scope>NUCLEOTIDE SEQUENCE [LARGE SCALE GENOMIC DNA]</scope>
    <source>
        <strain evidence="7 8">MMS16-CNU450</strain>
    </source>
</reference>
<keyword evidence="4" id="KW-0326">Glycosidase</keyword>
<accession>A0A2X0IBN5</accession>
<dbReference type="OrthoDB" id="9806701at2"/>
<dbReference type="PRINTS" id="PR00843">
    <property type="entry name" value="GLHYDRLASE30"/>
</dbReference>
<dbReference type="InterPro" id="IPR013780">
    <property type="entry name" value="Glyco_hydro_b"/>
</dbReference>
<dbReference type="InterPro" id="IPR017853">
    <property type="entry name" value="GH"/>
</dbReference>
<keyword evidence="3 4" id="KW-0378">Hydrolase</keyword>
<organism evidence="7 8">
    <name type="scientific">Streptacidiphilus pinicola</name>
    <dbReference type="NCBI Taxonomy" id="2219663"/>
    <lineage>
        <taxon>Bacteria</taxon>
        <taxon>Bacillati</taxon>
        <taxon>Actinomycetota</taxon>
        <taxon>Actinomycetes</taxon>
        <taxon>Kitasatosporales</taxon>
        <taxon>Streptomycetaceae</taxon>
        <taxon>Streptacidiphilus</taxon>
    </lineage>
</organism>
<dbReference type="Gene3D" id="2.60.40.1180">
    <property type="entry name" value="Golgi alpha-mannosidase II"/>
    <property type="match status" value="1"/>
</dbReference>
<dbReference type="InterPro" id="IPR000772">
    <property type="entry name" value="Ricin_B_lectin"/>
</dbReference>
<feature type="domain" description="Ricin B lectin" evidence="6">
    <location>
        <begin position="493"/>
        <end position="620"/>
    </location>
</feature>
<evidence type="ECO:0000256" key="4">
    <source>
        <dbReference type="RuleBase" id="RU361188"/>
    </source>
</evidence>
<dbReference type="RefSeq" id="WP_111507494.1">
    <property type="nucleotide sequence ID" value="NZ_QKYN01000197.1"/>
</dbReference>
<dbReference type="SUPFAM" id="SSF51011">
    <property type="entry name" value="Glycosyl hydrolase domain"/>
    <property type="match status" value="1"/>
</dbReference>
<dbReference type="AlphaFoldDB" id="A0A2X0IBN5"/>
<comment type="caution">
    <text evidence="7">The sequence shown here is derived from an EMBL/GenBank/DDBJ whole genome shotgun (WGS) entry which is preliminary data.</text>
</comment>
<comment type="similarity">
    <text evidence="1 4">Belongs to the glycosyl hydrolase 30 family.</text>
</comment>
<keyword evidence="8" id="KW-1185">Reference proteome</keyword>
<dbReference type="SUPFAM" id="SSF50370">
    <property type="entry name" value="Ricin B-like lectins"/>
    <property type="match status" value="1"/>
</dbReference>
<dbReference type="InterPro" id="IPR033453">
    <property type="entry name" value="Glyco_hydro_30_TIM-barrel"/>
</dbReference>
<dbReference type="GO" id="GO:0016020">
    <property type="term" value="C:membrane"/>
    <property type="evidence" value="ECO:0007669"/>
    <property type="project" value="GOC"/>
</dbReference>
<dbReference type="Gene3D" id="3.20.20.80">
    <property type="entry name" value="Glycosidases"/>
    <property type="match status" value="1"/>
</dbReference>
<feature type="signal peptide" evidence="5">
    <location>
        <begin position="1"/>
        <end position="22"/>
    </location>
</feature>
<dbReference type="Gene3D" id="2.80.10.50">
    <property type="match status" value="2"/>
</dbReference>
<dbReference type="InterPro" id="IPR001139">
    <property type="entry name" value="Glyco_hydro_30"/>
</dbReference>
<evidence type="ECO:0000256" key="1">
    <source>
        <dbReference type="ARBA" id="ARBA00005382"/>
    </source>
</evidence>
<evidence type="ECO:0000256" key="3">
    <source>
        <dbReference type="ARBA" id="ARBA00022801"/>
    </source>
</evidence>
<dbReference type="PANTHER" id="PTHR11069:SF23">
    <property type="entry name" value="LYSOSOMAL ACID GLUCOSYLCERAMIDASE"/>
    <property type="match status" value="1"/>
</dbReference>
<evidence type="ECO:0000313" key="7">
    <source>
        <dbReference type="EMBL" id="RAG80791.1"/>
    </source>
</evidence>
<dbReference type="Proteomes" id="UP000248889">
    <property type="component" value="Unassembled WGS sequence"/>
</dbReference>
<dbReference type="InterPro" id="IPR035992">
    <property type="entry name" value="Ricin_B-like_lectins"/>
</dbReference>
<evidence type="ECO:0000259" key="6">
    <source>
        <dbReference type="SMART" id="SM00458"/>
    </source>
</evidence>
<dbReference type="InterPro" id="IPR033452">
    <property type="entry name" value="GH30_C"/>
</dbReference>
<dbReference type="SUPFAM" id="SSF51445">
    <property type="entry name" value="(Trans)glycosidases"/>
    <property type="match status" value="1"/>
</dbReference>
<dbReference type="Pfam" id="PF17189">
    <property type="entry name" value="Glyco_hydro_30C"/>
    <property type="match status" value="1"/>
</dbReference>